<dbReference type="OrthoDB" id="5521015at2"/>
<keyword evidence="1" id="KW-0238">DNA-binding</keyword>
<dbReference type="GO" id="GO:0003700">
    <property type="term" value="F:DNA-binding transcription factor activity"/>
    <property type="evidence" value="ECO:0007669"/>
    <property type="project" value="InterPro"/>
</dbReference>
<organism evidence="3 4">
    <name type="scientific">Paenibacillus tyrfis</name>
    <dbReference type="NCBI Taxonomy" id="1501230"/>
    <lineage>
        <taxon>Bacteria</taxon>
        <taxon>Bacillati</taxon>
        <taxon>Bacillota</taxon>
        <taxon>Bacilli</taxon>
        <taxon>Bacillales</taxon>
        <taxon>Paenibacillaceae</taxon>
        <taxon>Paenibacillus</taxon>
    </lineage>
</organism>
<dbReference type="InterPro" id="IPR000835">
    <property type="entry name" value="HTH_MarR-typ"/>
</dbReference>
<dbReference type="InterPro" id="IPR036388">
    <property type="entry name" value="WH-like_DNA-bd_sf"/>
</dbReference>
<dbReference type="Proteomes" id="UP000028123">
    <property type="component" value="Unassembled WGS sequence"/>
</dbReference>
<dbReference type="GO" id="GO:0006950">
    <property type="term" value="P:response to stress"/>
    <property type="evidence" value="ECO:0007669"/>
    <property type="project" value="TreeGrafter"/>
</dbReference>
<dbReference type="RefSeq" id="WP_036685167.1">
    <property type="nucleotide sequence ID" value="NZ_JNVM01000015.1"/>
</dbReference>
<sequence length="136" mass="15542">MELDHLITSKFREIKSVLSAYLTQILPAYEITPIMMYTLEYLRKHPDSIAVDIANEFGLTRGAVTQLLDKLEEQDLVVRKPHPNSRRSLSLQVTDQGNELVKAILDAYNKKIEKLFANYSADELASLKQLLEKLPL</sequence>
<feature type="domain" description="HTH marR-type" evidence="2">
    <location>
        <begin position="1"/>
        <end position="136"/>
    </location>
</feature>
<dbReference type="PROSITE" id="PS50995">
    <property type="entry name" value="HTH_MARR_2"/>
    <property type="match status" value="1"/>
</dbReference>
<dbReference type="EMBL" id="JNVM01000015">
    <property type="protein sequence ID" value="KEQ24707.1"/>
    <property type="molecule type" value="Genomic_DNA"/>
</dbReference>
<dbReference type="InterPro" id="IPR036390">
    <property type="entry name" value="WH_DNA-bd_sf"/>
</dbReference>
<dbReference type="eggNOG" id="COG1846">
    <property type="taxonomic scope" value="Bacteria"/>
</dbReference>
<evidence type="ECO:0000313" key="3">
    <source>
        <dbReference type="EMBL" id="KEQ24707.1"/>
    </source>
</evidence>
<comment type="caution">
    <text evidence="3">The sequence shown here is derived from an EMBL/GenBank/DDBJ whole genome shotgun (WGS) entry which is preliminary data.</text>
</comment>
<dbReference type="GO" id="GO:0003677">
    <property type="term" value="F:DNA binding"/>
    <property type="evidence" value="ECO:0007669"/>
    <property type="project" value="UniProtKB-KW"/>
</dbReference>
<dbReference type="Gene3D" id="1.10.10.10">
    <property type="entry name" value="Winged helix-like DNA-binding domain superfamily/Winged helix DNA-binding domain"/>
    <property type="match status" value="1"/>
</dbReference>
<dbReference type="AlphaFoldDB" id="A0A081P1Y4"/>
<proteinExistence type="predicted"/>
<reference evidence="3 4" key="1">
    <citation type="submission" date="2014-06" db="EMBL/GenBank/DDBJ databases">
        <title>Draft genome sequence of Paenibacillus sp. MSt1.</title>
        <authorList>
            <person name="Aw Y.K."/>
            <person name="Ong K.S."/>
            <person name="Gan H.M."/>
            <person name="Lee S.M."/>
        </authorList>
    </citation>
    <scope>NUCLEOTIDE SEQUENCE [LARGE SCALE GENOMIC DNA]</scope>
    <source>
        <strain evidence="3 4">MSt1</strain>
    </source>
</reference>
<name>A0A081P1Y4_9BACL</name>
<dbReference type="PANTHER" id="PTHR33164">
    <property type="entry name" value="TRANSCRIPTIONAL REGULATOR, MARR FAMILY"/>
    <property type="match status" value="1"/>
</dbReference>
<evidence type="ECO:0000313" key="4">
    <source>
        <dbReference type="Proteomes" id="UP000028123"/>
    </source>
</evidence>
<gene>
    <name evidence="3" type="ORF">ET33_08250</name>
</gene>
<accession>A0A081P1Y4</accession>
<dbReference type="Pfam" id="PF12802">
    <property type="entry name" value="MarR_2"/>
    <property type="match status" value="1"/>
</dbReference>
<dbReference type="PANTHER" id="PTHR33164:SF43">
    <property type="entry name" value="HTH-TYPE TRANSCRIPTIONAL REPRESSOR YETL"/>
    <property type="match status" value="1"/>
</dbReference>
<dbReference type="PRINTS" id="PR00598">
    <property type="entry name" value="HTHMARR"/>
</dbReference>
<dbReference type="SUPFAM" id="SSF46785">
    <property type="entry name" value="Winged helix' DNA-binding domain"/>
    <property type="match status" value="1"/>
</dbReference>
<protein>
    <submittedName>
        <fullName evidence="3">MarR family transcriptional regulator</fullName>
    </submittedName>
</protein>
<dbReference type="SMART" id="SM00347">
    <property type="entry name" value="HTH_MARR"/>
    <property type="match status" value="1"/>
</dbReference>
<dbReference type="InterPro" id="IPR039422">
    <property type="entry name" value="MarR/SlyA-like"/>
</dbReference>
<keyword evidence="4" id="KW-1185">Reference proteome</keyword>
<evidence type="ECO:0000256" key="1">
    <source>
        <dbReference type="ARBA" id="ARBA00023125"/>
    </source>
</evidence>
<evidence type="ECO:0000259" key="2">
    <source>
        <dbReference type="PROSITE" id="PS50995"/>
    </source>
</evidence>